<dbReference type="STRING" id="215250.A0A316YR26"/>
<dbReference type="SMART" id="SM01387">
    <property type="entry name" value="Ribosomal_S15"/>
    <property type="match status" value="1"/>
</dbReference>
<feature type="coiled-coil region" evidence="4">
    <location>
        <begin position="60"/>
        <end position="87"/>
    </location>
</feature>
<dbReference type="GO" id="GO:0005840">
    <property type="term" value="C:ribosome"/>
    <property type="evidence" value="ECO:0007669"/>
    <property type="project" value="UniProtKB-KW"/>
</dbReference>
<evidence type="ECO:0008006" key="7">
    <source>
        <dbReference type="Google" id="ProtNLM"/>
    </source>
</evidence>
<gene>
    <name evidence="5" type="ORF">FA10DRAFT_274369</name>
</gene>
<dbReference type="InterPro" id="IPR009068">
    <property type="entry name" value="uS15_NS1_RNA-bd_sf"/>
</dbReference>
<accession>A0A316YR26</accession>
<dbReference type="AlphaFoldDB" id="A0A316YR26"/>
<dbReference type="InParanoid" id="A0A316YR26"/>
<evidence type="ECO:0000256" key="2">
    <source>
        <dbReference type="ARBA" id="ARBA00022980"/>
    </source>
</evidence>
<dbReference type="InterPro" id="IPR005290">
    <property type="entry name" value="Ribosomal_uS15_bac-type"/>
</dbReference>
<dbReference type="PANTHER" id="PTHR23321">
    <property type="entry name" value="RIBOSOMAL PROTEIN S15, BACTERIAL AND ORGANELLAR"/>
    <property type="match status" value="1"/>
</dbReference>
<keyword evidence="2" id="KW-0689">Ribosomal protein</keyword>
<evidence type="ECO:0000256" key="1">
    <source>
        <dbReference type="ARBA" id="ARBA00008434"/>
    </source>
</evidence>
<dbReference type="RefSeq" id="XP_025378316.1">
    <property type="nucleotide sequence ID" value="XM_025523216.1"/>
</dbReference>
<protein>
    <recommendedName>
        <fullName evidence="7">S15/NS1 RNA-binding domain-containing protein</fullName>
    </recommendedName>
</protein>
<evidence type="ECO:0000256" key="4">
    <source>
        <dbReference type="SAM" id="Coils"/>
    </source>
</evidence>
<proteinExistence type="inferred from homology"/>
<keyword evidence="4" id="KW-0175">Coiled coil</keyword>
<dbReference type="HAMAP" id="MF_01343_B">
    <property type="entry name" value="Ribosomal_uS15_B"/>
    <property type="match status" value="1"/>
</dbReference>
<dbReference type="InterPro" id="IPR000589">
    <property type="entry name" value="Ribosomal_uS15"/>
</dbReference>
<sequence>MALMRPRSAFNLGSLASSLASTSYASSAGAPTQTAAVSSSVAGAAAVVAAAGFHSSSAVSETKRKKVSRMRRKANEEKQELKALIWERTKPDPVLGHQTNDQGEELWRSSELASLILSKDEVWGYKEDRRGNLVPVEARGDAGDEGQPSRKLNFGLTQDDAELLFKDLPTVMVDDGILDSRHIHRKDPEGLEILSDELNAHTSIETEKAGVLARVLDLQNASGKGIQVENIRRITNHFGARSADEAGEKGLDTGSPEVQAAVLTYRIRNLHEHLETGARHDNQNRRSMTMLVHKRAKLLKYLRRTSPARYEAILPRLGLEPRAVEGEIVVGGKPRMRMM</sequence>
<dbReference type="GO" id="GO:0003735">
    <property type="term" value="F:structural constituent of ribosome"/>
    <property type="evidence" value="ECO:0007669"/>
    <property type="project" value="InterPro"/>
</dbReference>
<organism evidence="5 6">
    <name type="scientific">Acaromyces ingoldii</name>
    <dbReference type="NCBI Taxonomy" id="215250"/>
    <lineage>
        <taxon>Eukaryota</taxon>
        <taxon>Fungi</taxon>
        <taxon>Dikarya</taxon>
        <taxon>Basidiomycota</taxon>
        <taxon>Ustilaginomycotina</taxon>
        <taxon>Exobasidiomycetes</taxon>
        <taxon>Exobasidiales</taxon>
        <taxon>Cryptobasidiaceae</taxon>
        <taxon>Acaromyces</taxon>
    </lineage>
</organism>
<dbReference type="Gene3D" id="1.10.287.10">
    <property type="entry name" value="S15/NS1, RNA-binding"/>
    <property type="match status" value="1"/>
</dbReference>
<dbReference type="GO" id="GO:1990904">
    <property type="term" value="C:ribonucleoprotein complex"/>
    <property type="evidence" value="ECO:0007669"/>
    <property type="project" value="UniProtKB-KW"/>
</dbReference>
<reference evidence="5 6" key="1">
    <citation type="journal article" date="2018" name="Mol. Biol. Evol.">
        <title>Broad Genomic Sampling Reveals a Smut Pathogenic Ancestry of the Fungal Clade Ustilaginomycotina.</title>
        <authorList>
            <person name="Kijpornyongpan T."/>
            <person name="Mondo S.J."/>
            <person name="Barry K."/>
            <person name="Sandor L."/>
            <person name="Lee J."/>
            <person name="Lipzen A."/>
            <person name="Pangilinan J."/>
            <person name="LaButti K."/>
            <person name="Hainaut M."/>
            <person name="Henrissat B."/>
            <person name="Grigoriev I.V."/>
            <person name="Spatafora J.W."/>
            <person name="Aime M.C."/>
        </authorList>
    </citation>
    <scope>NUCLEOTIDE SEQUENCE [LARGE SCALE GENOMIC DNA]</scope>
    <source>
        <strain evidence="5 6">MCA 4198</strain>
    </source>
</reference>
<dbReference type="GO" id="GO:0006412">
    <property type="term" value="P:translation"/>
    <property type="evidence" value="ECO:0007669"/>
    <property type="project" value="InterPro"/>
</dbReference>
<dbReference type="PANTHER" id="PTHR23321:SF26">
    <property type="entry name" value="SMALL RIBOSOMAL SUBUNIT PROTEIN US15M"/>
    <property type="match status" value="1"/>
</dbReference>
<evidence type="ECO:0000313" key="6">
    <source>
        <dbReference type="Proteomes" id="UP000245768"/>
    </source>
</evidence>
<dbReference type="GeneID" id="37045132"/>
<name>A0A316YR26_9BASI</name>
<dbReference type="NCBIfam" id="TIGR00952">
    <property type="entry name" value="S15_bact"/>
    <property type="match status" value="1"/>
</dbReference>
<comment type="similarity">
    <text evidence="1">Belongs to the universal ribosomal protein uS15 family.</text>
</comment>
<dbReference type="EMBL" id="KZ819635">
    <property type="protein sequence ID" value="PWN91118.1"/>
    <property type="molecule type" value="Genomic_DNA"/>
</dbReference>
<keyword evidence="3" id="KW-0687">Ribonucleoprotein</keyword>
<keyword evidence="6" id="KW-1185">Reference proteome</keyword>
<dbReference type="CDD" id="cd00353">
    <property type="entry name" value="Ribosomal_S15p_S13e"/>
    <property type="match status" value="1"/>
</dbReference>
<dbReference type="FunCoup" id="A0A316YR26">
    <property type="interactions" value="112"/>
</dbReference>
<evidence type="ECO:0000256" key="3">
    <source>
        <dbReference type="ARBA" id="ARBA00023274"/>
    </source>
</evidence>
<dbReference type="GO" id="GO:0005737">
    <property type="term" value="C:cytoplasm"/>
    <property type="evidence" value="ECO:0007669"/>
    <property type="project" value="UniProtKB-ARBA"/>
</dbReference>
<dbReference type="SUPFAM" id="SSF47060">
    <property type="entry name" value="S15/NS1 RNA-binding domain"/>
    <property type="match status" value="1"/>
</dbReference>
<evidence type="ECO:0000313" key="5">
    <source>
        <dbReference type="EMBL" id="PWN91118.1"/>
    </source>
</evidence>
<dbReference type="OrthoDB" id="441444at2759"/>
<dbReference type="Pfam" id="PF00312">
    <property type="entry name" value="Ribosomal_S15"/>
    <property type="match status" value="1"/>
</dbReference>
<dbReference type="Proteomes" id="UP000245768">
    <property type="component" value="Unassembled WGS sequence"/>
</dbReference>